<name>A0AAD9XZ22_COLKA</name>
<dbReference type="GO" id="GO:0050660">
    <property type="term" value="F:flavin adenine dinucleotide binding"/>
    <property type="evidence" value="ECO:0007669"/>
    <property type="project" value="TreeGrafter"/>
</dbReference>
<keyword evidence="3" id="KW-1185">Reference proteome</keyword>
<dbReference type="EMBL" id="VYYT01000621">
    <property type="protein sequence ID" value="KAK2730982.1"/>
    <property type="molecule type" value="Genomic_DNA"/>
</dbReference>
<dbReference type="Proteomes" id="UP001281614">
    <property type="component" value="Unassembled WGS sequence"/>
</dbReference>
<keyword evidence="2" id="KW-0503">Monooxygenase</keyword>
<dbReference type="SUPFAM" id="SSF51905">
    <property type="entry name" value="FAD/NAD(P)-binding domain"/>
    <property type="match status" value="2"/>
</dbReference>
<dbReference type="PANTHER" id="PTHR43539:SF24">
    <property type="entry name" value="FAD_NAD(P)-BINDING DOMAIN-CONTAINING PROTEIN-RELATED"/>
    <property type="match status" value="1"/>
</dbReference>
<accession>A0AAD9XZ22</accession>
<dbReference type="AlphaFoldDB" id="A0AAD9XZ22"/>
<dbReference type="Pfam" id="PF13738">
    <property type="entry name" value="Pyr_redox_3"/>
    <property type="match status" value="1"/>
</dbReference>
<evidence type="ECO:0000256" key="1">
    <source>
        <dbReference type="ARBA" id="ARBA00023002"/>
    </source>
</evidence>
<evidence type="ECO:0000313" key="3">
    <source>
        <dbReference type="Proteomes" id="UP001281614"/>
    </source>
</evidence>
<dbReference type="Gene3D" id="3.50.50.60">
    <property type="entry name" value="FAD/NAD(P)-binding domain"/>
    <property type="match status" value="1"/>
</dbReference>
<dbReference type="InterPro" id="IPR036188">
    <property type="entry name" value="FAD/NAD-bd_sf"/>
</dbReference>
<proteinExistence type="predicted"/>
<dbReference type="GO" id="GO:0004497">
    <property type="term" value="F:monooxygenase activity"/>
    <property type="evidence" value="ECO:0007669"/>
    <property type="project" value="UniProtKB-KW"/>
</dbReference>
<dbReference type="PANTHER" id="PTHR43539">
    <property type="entry name" value="FLAVIN-BINDING MONOOXYGENASE-LIKE PROTEIN (AFU_ORTHOLOGUE AFUA_4G09220)"/>
    <property type="match status" value="1"/>
</dbReference>
<comment type="caution">
    <text evidence="2">The sequence shown here is derived from an EMBL/GenBank/DDBJ whole genome shotgun (WGS) entry which is preliminary data.</text>
</comment>
<keyword evidence="1" id="KW-0560">Oxidoreductase</keyword>
<organism evidence="2 3">
    <name type="scientific">Colletotrichum kahawae</name>
    <name type="common">Coffee berry disease fungus</name>
    <dbReference type="NCBI Taxonomy" id="34407"/>
    <lineage>
        <taxon>Eukaryota</taxon>
        <taxon>Fungi</taxon>
        <taxon>Dikarya</taxon>
        <taxon>Ascomycota</taxon>
        <taxon>Pezizomycotina</taxon>
        <taxon>Sordariomycetes</taxon>
        <taxon>Hypocreomycetidae</taxon>
        <taxon>Glomerellales</taxon>
        <taxon>Glomerellaceae</taxon>
        <taxon>Colletotrichum</taxon>
        <taxon>Colletotrichum gloeosporioides species complex</taxon>
    </lineage>
</organism>
<protein>
    <submittedName>
        <fullName evidence="2">Flavin-binding monooxygenase</fullName>
    </submittedName>
</protein>
<dbReference type="InterPro" id="IPR050982">
    <property type="entry name" value="Auxin_biosynth/cation_transpt"/>
</dbReference>
<gene>
    <name evidence="2" type="ORF">CKAH01_09240</name>
</gene>
<sequence>MTKIQHSIKLPTFREPFSKTPEYAREVIAGWVDKFNQLLTNGDLTGFPSLFRSDAWIRDFLSLSWDFRTIQGLHRISEYFQENLRQTGLRNIEVRDTGAFAPAFRTVAPGVHWVDSMFDFENDVGRGKGVVRLVEEEDNVWKAYMINFTLQELKNVEEKAGINRPTGKVDHKGGNWKERRDREREFLDEDPAVLVIGAGHAGINIGVRLRHLGVSTLMIDRNERVGDSWRKRYRHQLGLASNILQTLMTHDPIQYCHLPFIPFPSNWPMFMPKDKLADWLESYATMMELNVWTSTEIAESSYDDQSGTCTVALRRGDGSTRTLHPRHIVLATGQAGDPITPTFPNQSEFKGTVYHGSQHQDASTVSDLASKKVLVVGSGNSSHDICQNFYENGAGSVTMVQRGGSYVITANKGIFVMHKGMYEEGGPPTEDADIVAQSIPTPVGFALSVHGTKAIAEVDREILDGLTKAGFKLDFGPDGSGIYRKYIERGGGYYINVGCSELIVDGKVKVHHSPKGIEEFTSNGLALADGTTLDADIVVLATGYDGMKSTARKVFGDEVADRLKECWDLDEQGEINSIWRSSGHPGFWYMGGNLALCRSYSRLLALQIKALEEGLYSQTWKIRQTA</sequence>
<reference evidence="2" key="1">
    <citation type="submission" date="2023-02" db="EMBL/GenBank/DDBJ databases">
        <title>Colletotrichum kahawae CIFC_Que2 genome sequencing and assembly.</title>
        <authorList>
            <person name="Baroncelli R."/>
        </authorList>
    </citation>
    <scope>NUCLEOTIDE SEQUENCE</scope>
    <source>
        <strain evidence="2">CIFC_Que2</strain>
    </source>
</reference>
<evidence type="ECO:0000313" key="2">
    <source>
        <dbReference type="EMBL" id="KAK2730982.1"/>
    </source>
</evidence>